<dbReference type="Pfam" id="PF01497">
    <property type="entry name" value="Peripla_BP_2"/>
    <property type="match status" value="1"/>
</dbReference>
<accession>A0A7T0KDF0</accession>
<dbReference type="Gene3D" id="3.40.50.1980">
    <property type="entry name" value="Nitrogenase molybdenum iron protein domain"/>
    <property type="match status" value="2"/>
</dbReference>
<evidence type="ECO:0000313" key="8">
    <source>
        <dbReference type="Proteomes" id="UP000594681"/>
    </source>
</evidence>
<evidence type="ECO:0000256" key="4">
    <source>
        <dbReference type="ARBA" id="ARBA00022729"/>
    </source>
</evidence>
<keyword evidence="8" id="KW-1185">Reference proteome</keyword>
<dbReference type="SUPFAM" id="SSF53807">
    <property type="entry name" value="Helical backbone' metal receptor"/>
    <property type="match status" value="1"/>
</dbReference>
<evidence type="ECO:0000256" key="2">
    <source>
        <dbReference type="ARBA" id="ARBA00008814"/>
    </source>
</evidence>
<sequence length="419" mass="44098">MWCAFHTVAHSSPKPRSDPRSDPRSGFCPGPGPLPAKRLYHLHKENPLLNAPSAAARKAPARKATAAACGIALALTLAACSNQDANQSGSASSAGSAADSATASASQADSQAAFPVSITHHFGTTTIDKAPTRVATVGWANHEVPLALGIVPVGISKATWGDDDNNGLLPWVEEKLAELGAETPELFDETDGIPFEQVAATKPDVILAAYSGLTQEDYDTLSKIAPVVAYPDVAWSTSLEQMIDLNSTALGKQEEGAQLVKDLDSQVAAALDKHPKLKGTKVLFTAFGGTTDASKLGFYPTVDPRMGFLADHGFGVPAIVEENSRDAEKFWVEVSAENPEQFEDVELIIAYSSGKSEDDAKLLADLQKDPLKSKIPAIKNGNVAFIDNGPLGASANPSPLSIPWSLDKYFAALEAGLQS</sequence>
<gene>
    <name evidence="7" type="ORF">G7Y31_09355</name>
</gene>
<dbReference type="AlphaFoldDB" id="A0A7T0KDF0"/>
<reference evidence="7 8" key="1">
    <citation type="submission" date="2020-11" db="EMBL/GenBank/DDBJ databases">
        <title>Corynebacterium sp. ZJ-599.</title>
        <authorList>
            <person name="Zhou J."/>
        </authorList>
    </citation>
    <scope>NUCLEOTIDE SEQUENCE [LARGE SCALE GENOMIC DNA]</scope>
    <source>
        <strain evidence="7 8">ZJ-599</strain>
    </source>
</reference>
<evidence type="ECO:0000313" key="7">
    <source>
        <dbReference type="EMBL" id="QPK78740.1"/>
    </source>
</evidence>
<dbReference type="InterPro" id="IPR051313">
    <property type="entry name" value="Bact_iron-sidero_bind"/>
</dbReference>
<dbReference type="KEGG" id="cliz:G7Y31_09355"/>
<dbReference type="CDD" id="cd01146">
    <property type="entry name" value="FhuD"/>
    <property type="match status" value="1"/>
</dbReference>
<feature type="domain" description="Fe/B12 periplasmic-binding" evidence="6">
    <location>
        <begin position="133"/>
        <end position="417"/>
    </location>
</feature>
<name>A0A7T0KDF0_9CORY</name>
<feature type="region of interest" description="Disordered" evidence="5">
    <location>
        <begin position="6"/>
        <end position="32"/>
    </location>
</feature>
<dbReference type="GO" id="GO:0030288">
    <property type="term" value="C:outer membrane-bounded periplasmic space"/>
    <property type="evidence" value="ECO:0007669"/>
    <property type="project" value="TreeGrafter"/>
</dbReference>
<evidence type="ECO:0000256" key="5">
    <source>
        <dbReference type="SAM" id="MobiDB-lite"/>
    </source>
</evidence>
<evidence type="ECO:0000256" key="3">
    <source>
        <dbReference type="ARBA" id="ARBA00022448"/>
    </source>
</evidence>
<comment type="subcellular location">
    <subcellularLocation>
        <location evidence="1">Cell envelope</location>
    </subcellularLocation>
</comment>
<keyword evidence="3" id="KW-0813">Transport</keyword>
<dbReference type="PANTHER" id="PTHR30532">
    <property type="entry name" value="IRON III DICITRATE-BINDING PERIPLASMIC PROTEIN"/>
    <property type="match status" value="1"/>
</dbReference>
<comment type="similarity">
    <text evidence="2">Belongs to the bacterial solute-binding protein 8 family.</text>
</comment>
<proteinExistence type="inferred from homology"/>
<evidence type="ECO:0000259" key="6">
    <source>
        <dbReference type="PROSITE" id="PS50983"/>
    </source>
</evidence>
<dbReference type="GO" id="GO:1901678">
    <property type="term" value="P:iron coordination entity transport"/>
    <property type="evidence" value="ECO:0007669"/>
    <property type="project" value="UniProtKB-ARBA"/>
</dbReference>
<dbReference type="PANTHER" id="PTHR30532:SF24">
    <property type="entry name" value="FERRIC ENTEROBACTIN-BINDING PERIPLASMIC PROTEIN FEPB"/>
    <property type="match status" value="1"/>
</dbReference>
<evidence type="ECO:0000256" key="1">
    <source>
        <dbReference type="ARBA" id="ARBA00004196"/>
    </source>
</evidence>
<keyword evidence="4" id="KW-0732">Signal</keyword>
<dbReference type="InterPro" id="IPR002491">
    <property type="entry name" value="ABC_transptr_periplasmic_BD"/>
</dbReference>
<dbReference type="PROSITE" id="PS50983">
    <property type="entry name" value="FE_B12_PBP"/>
    <property type="match status" value="1"/>
</dbReference>
<dbReference type="EMBL" id="CP064954">
    <property type="protein sequence ID" value="QPK78740.1"/>
    <property type="molecule type" value="Genomic_DNA"/>
</dbReference>
<organism evidence="7 8">
    <name type="scientific">Corynebacterium lizhenjunii</name>
    <dbReference type="NCBI Taxonomy" id="2709394"/>
    <lineage>
        <taxon>Bacteria</taxon>
        <taxon>Bacillati</taxon>
        <taxon>Actinomycetota</taxon>
        <taxon>Actinomycetes</taxon>
        <taxon>Mycobacteriales</taxon>
        <taxon>Corynebacteriaceae</taxon>
        <taxon>Corynebacterium</taxon>
    </lineage>
</organism>
<protein>
    <submittedName>
        <fullName evidence="7">Iron-siderophore ABC transporter substrate-binding protein</fullName>
    </submittedName>
</protein>
<dbReference type="Proteomes" id="UP000594681">
    <property type="component" value="Chromosome"/>
</dbReference>